<feature type="transmembrane region" description="Helical" evidence="1">
    <location>
        <begin position="29"/>
        <end position="48"/>
    </location>
</feature>
<feature type="transmembrane region" description="Helical" evidence="1">
    <location>
        <begin position="60"/>
        <end position="78"/>
    </location>
</feature>
<keyword evidence="3" id="KW-1185">Reference proteome</keyword>
<evidence type="ECO:0008006" key="4">
    <source>
        <dbReference type="Google" id="ProtNLM"/>
    </source>
</evidence>
<evidence type="ECO:0000256" key="1">
    <source>
        <dbReference type="SAM" id="Phobius"/>
    </source>
</evidence>
<sequence>MRYEVSSADQAATGAAPALPRVGAAPRRAGAWFGALGLAAVAAVLPLWLFCSDPEQRRTAILVALGCALVCVGGIAAFQRAAGGRRPYAAISVAEFSGATEAGGPGIAETDGPPRVLPSRRGMQGRSLAWYLGVCTVLVTLFALVIGAPQRPERMQRIADAGAEFAAVPIVKVSNVRLHDPSKGQDYYTSTAVVRLAPGAGREPATATVHPVTPDRPHTGGKVSVLYAPTRPGLGALAGDQRSLGEALEGATMGTGRVWIVGIAWAAGIVLSVIGISLRHGFRSFSRLGHADMAVRGTCLGPDLWRRDSAKEHCLKVVTASSRTAHFLAGVTAEHVPDSLKGQHLWLCWDARRGAEGGRFSGGATPAALVSDDGWAMHGMLKADDAQMMATEGVPVEKAAVGNGEPRALRLWDPHSAWLLYVPPSALVNAAVLIGCAALLTFDITGIWRWATGLTGLVAGLSLGHLAMNAPYPSVLRAAMSSNGADPA</sequence>
<organism evidence="2 3">
    <name type="scientific">Streptomyces tubercidicus</name>
    <dbReference type="NCBI Taxonomy" id="47759"/>
    <lineage>
        <taxon>Bacteria</taxon>
        <taxon>Bacillati</taxon>
        <taxon>Actinomycetota</taxon>
        <taxon>Actinomycetes</taxon>
        <taxon>Kitasatosporales</taxon>
        <taxon>Streptomycetaceae</taxon>
        <taxon>Streptomyces</taxon>
    </lineage>
</organism>
<evidence type="ECO:0000313" key="3">
    <source>
        <dbReference type="Proteomes" id="UP000431826"/>
    </source>
</evidence>
<comment type="caution">
    <text evidence="2">The sequence shown here is derived from an EMBL/GenBank/DDBJ whole genome shotgun (WGS) entry which is preliminary data.</text>
</comment>
<feature type="transmembrane region" description="Helical" evidence="1">
    <location>
        <begin position="447"/>
        <end position="467"/>
    </location>
</feature>
<proteinExistence type="predicted"/>
<keyword evidence="1" id="KW-0812">Transmembrane</keyword>
<reference evidence="2 3" key="1">
    <citation type="submission" date="2019-12" db="EMBL/GenBank/DDBJ databases">
        <title>Whole genome shotgun sequence of Streptomyces tubercidicus NBRC 13090.</title>
        <authorList>
            <person name="Ichikawa N."/>
            <person name="Kimura A."/>
            <person name="Kitahashi Y."/>
            <person name="Komaki H."/>
            <person name="Tamura T."/>
        </authorList>
    </citation>
    <scope>NUCLEOTIDE SEQUENCE [LARGE SCALE GENOMIC DNA]</scope>
    <source>
        <strain evidence="2 3">NBRC 13090</strain>
    </source>
</reference>
<dbReference type="AlphaFoldDB" id="A0A640UP63"/>
<dbReference type="EMBL" id="BLIR01000001">
    <property type="protein sequence ID" value="GFE37803.1"/>
    <property type="molecule type" value="Genomic_DNA"/>
</dbReference>
<keyword evidence="1" id="KW-0472">Membrane</keyword>
<dbReference type="Proteomes" id="UP000431826">
    <property type="component" value="Unassembled WGS sequence"/>
</dbReference>
<accession>A0A640UP63</accession>
<gene>
    <name evidence="2" type="ORF">Stube_24760</name>
</gene>
<name>A0A640UP63_9ACTN</name>
<feature type="transmembrane region" description="Helical" evidence="1">
    <location>
        <begin position="258"/>
        <end position="278"/>
    </location>
</feature>
<evidence type="ECO:0000313" key="2">
    <source>
        <dbReference type="EMBL" id="GFE37803.1"/>
    </source>
</evidence>
<feature type="transmembrane region" description="Helical" evidence="1">
    <location>
        <begin position="418"/>
        <end position="441"/>
    </location>
</feature>
<protein>
    <recommendedName>
        <fullName evidence="4">DUF3592 domain-containing protein</fullName>
    </recommendedName>
</protein>
<keyword evidence="1" id="KW-1133">Transmembrane helix</keyword>
<feature type="transmembrane region" description="Helical" evidence="1">
    <location>
        <begin position="128"/>
        <end position="148"/>
    </location>
</feature>